<name>K1XGK9_9BACT</name>
<reference evidence="2" key="1">
    <citation type="journal article" date="2012" name="Science">
        <title>Fermentation, hydrogen, and sulfur metabolism in multiple uncultivated bacterial phyla.</title>
        <authorList>
            <person name="Wrighton K.C."/>
            <person name="Thomas B.C."/>
            <person name="Sharon I."/>
            <person name="Miller C.S."/>
            <person name="Castelle C.J."/>
            <person name="VerBerkmoes N.C."/>
            <person name="Wilkins M.J."/>
            <person name="Hettich R.L."/>
            <person name="Lipton M.S."/>
            <person name="Williams K.H."/>
            <person name="Long P.E."/>
            <person name="Banfield J.F."/>
        </authorList>
    </citation>
    <scope>NUCLEOTIDE SEQUENCE [LARGE SCALE GENOMIC DNA]</scope>
</reference>
<dbReference type="SUPFAM" id="SSF54523">
    <property type="entry name" value="Pili subunits"/>
    <property type="match status" value="1"/>
</dbReference>
<dbReference type="InterPro" id="IPR045584">
    <property type="entry name" value="Pilin-like"/>
</dbReference>
<organism evidence="2">
    <name type="scientific">uncultured bacterium</name>
    <name type="common">gcode 4</name>
    <dbReference type="NCBI Taxonomy" id="1234023"/>
    <lineage>
        <taxon>Bacteria</taxon>
        <taxon>environmental samples</taxon>
    </lineage>
</organism>
<evidence type="ECO:0000256" key="1">
    <source>
        <dbReference type="SAM" id="Phobius"/>
    </source>
</evidence>
<proteinExistence type="predicted"/>
<evidence type="ECO:0008006" key="3">
    <source>
        <dbReference type="Google" id="ProtNLM"/>
    </source>
</evidence>
<dbReference type="AlphaFoldDB" id="K1XGK9"/>
<sequence length="961" mass="105669">MKITPNNQNIPSHFEDTLKGYQKERRTRPTLSPVPVLWSLVSRLGFTLVELIVVITILIILGTISLISFQDFFKSTRDATRISVIKSFHQWLQIYNIKSSKYPDPDNYTNIEQVSKQGYIGENIIRIVKISGNITDPLDGTYYTYSTNKDNTKIQLSAFLEEDNVNIFFSHFQVTIFSQIYADSIDYKNRYPYTYGDRIGIFLDETTNQPIQEIYGTGVLNIVESTGSYTVQFTNTFTNSGTISGSGTNLLTTISIIQNSCVLWNTVINNGWQIQAYNSQTVPFGSICTSASRQCNNGIFSGDMSYGHDSCSISSGALCTANAHNGYIIPDISHEGSTQVSKAISLGTSSMSISCFNGNSTYGQESIDCWEYVYDEEAKTCNENLCKWYHPTYFQLNGLQKYNIDWIHNASGWDCHFICQSGYYWDNIDCIPADIGYIVATVGQTTKTACSDNTAYQDQPNQSICKTVSVWYYSTPIWTNPKTDQSQCEENYYCQNGIKISCPIGYSSLIGSTNIAYCTVNIYAIIGNIANGNGATINGCGKTTTADTNGSFSLQADYATVCNNITATRANYTCFIATNGPASLTSDVNNMAGNCVQNPICWTDNGTVTTTAPIISLCTVGAPSIVTTDITTFTWNCSNALATPTACNAPRQYIATFDGNGSTGWFTESKSITANTSASLTTNGFSKTGYTFVGWSTIAEWAVVYANEASYAIWTANGIFYAKWTINTYTVSWTITSLPNSTISICWQTGIPTNASGQFSITKNYGTVCNNLWSMTRINYVCTTTTNGPASLTSSFTTVAGNCASVLYPGCDTLNITLSNGQVWAACNIGSSVAGITATSYGSYYQWGNNSTTWTAWWTANNWGFLWQWPCATGYHVPTQLQWQAAYNNQGASLPGMLKLPMSGNRSISDGSLANQEMYGFYWSSSPYGANGYYLYFYPTAIIPTANNNRALGFPVRCLRN</sequence>
<evidence type="ECO:0000313" key="2">
    <source>
        <dbReference type="EMBL" id="EKD29420.1"/>
    </source>
</evidence>
<keyword evidence="1" id="KW-0812">Transmembrane</keyword>
<dbReference type="Gene3D" id="3.30.700.10">
    <property type="entry name" value="Glycoprotein, Type 4 Pilin"/>
    <property type="match status" value="1"/>
</dbReference>
<feature type="transmembrane region" description="Helical" evidence="1">
    <location>
        <begin position="44"/>
        <end position="67"/>
    </location>
</feature>
<accession>K1XGK9</accession>
<dbReference type="EMBL" id="AMFJ01034419">
    <property type="protein sequence ID" value="EKD29420.1"/>
    <property type="molecule type" value="Genomic_DNA"/>
</dbReference>
<gene>
    <name evidence="2" type="ORF">ACD_78C00419G0001</name>
</gene>
<comment type="caution">
    <text evidence="2">The sequence shown here is derived from an EMBL/GenBank/DDBJ whole genome shotgun (WGS) entry which is preliminary data.</text>
</comment>
<keyword evidence="1" id="KW-0472">Membrane</keyword>
<keyword evidence="1" id="KW-1133">Transmembrane helix</keyword>
<protein>
    <recommendedName>
        <fullName evidence="3">Fibrobacter succinogenes major paralogous domain-containing protein</fullName>
    </recommendedName>
</protein>